<dbReference type="InParanoid" id="Q01P04"/>
<dbReference type="PANTHER" id="PTHR43736:SF1">
    <property type="entry name" value="DIHYDRONEOPTERIN TRIPHOSPHATE DIPHOSPHATASE"/>
    <property type="match status" value="1"/>
</dbReference>
<evidence type="ECO:0000256" key="2">
    <source>
        <dbReference type="RuleBase" id="RU003476"/>
    </source>
</evidence>
<dbReference type="InterPro" id="IPR020476">
    <property type="entry name" value="Nudix_hydrolase"/>
</dbReference>
<dbReference type="HOGENOM" id="CLU_037162_20_2_0"/>
<proteinExistence type="inferred from homology"/>
<dbReference type="GO" id="GO:0016787">
    <property type="term" value="F:hydrolase activity"/>
    <property type="evidence" value="ECO:0007669"/>
    <property type="project" value="UniProtKB-KW"/>
</dbReference>
<dbReference type="Pfam" id="PF00293">
    <property type="entry name" value="NUDIX"/>
    <property type="match status" value="1"/>
</dbReference>
<organism evidence="4">
    <name type="scientific">Solibacter usitatus (strain Ellin6076)</name>
    <dbReference type="NCBI Taxonomy" id="234267"/>
    <lineage>
        <taxon>Bacteria</taxon>
        <taxon>Pseudomonadati</taxon>
        <taxon>Acidobacteriota</taxon>
        <taxon>Terriglobia</taxon>
        <taxon>Bryobacterales</taxon>
        <taxon>Solibacteraceae</taxon>
        <taxon>Candidatus Solibacter</taxon>
    </lineage>
</organism>
<dbReference type="Gene3D" id="3.90.79.10">
    <property type="entry name" value="Nucleoside Triphosphate Pyrophosphohydrolase"/>
    <property type="match status" value="1"/>
</dbReference>
<dbReference type="InterPro" id="IPR000086">
    <property type="entry name" value="NUDIX_hydrolase_dom"/>
</dbReference>
<dbReference type="AlphaFoldDB" id="Q01P04"/>
<dbReference type="PRINTS" id="PR00502">
    <property type="entry name" value="NUDIXFAMILY"/>
</dbReference>
<dbReference type="InterPro" id="IPR015797">
    <property type="entry name" value="NUDIX_hydrolase-like_dom_sf"/>
</dbReference>
<accession>Q01P04</accession>
<dbReference type="InterPro" id="IPR020084">
    <property type="entry name" value="NUDIX_hydrolase_CS"/>
</dbReference>
<dbReference type="eggNOG" id="COG1051">
    <property type="taxonomic scope" value="Bacteria"/>
</dbReference>
<dbReference type="CDD" id="cd04673">
    <property type="entry name" value="NUDIX_ADPRase"/>
    <property type="match status" value="1"/>
</dbReference>
<evidence type="ECO:0000313" key="4">
    <source>
        <dbReference type="EMBL" id="ABJ88616.1"/>
    </source>
</evidence>
<protein>
    <submittedName>
        <fullName evidence="4">NUDIX hydrolase</fullName>
    </submittedName>
</protein>
<name>Q01P04_SOLUE</name>
<evidence type="ECO:0000259" key="3">
    <source>
        <dbReference type="PROSITE" id="PS51462"/>
    </source>
</evidence>
<dbReference type="SUPFAM" id="SSF55811">
    <property type="entry name" value="Nudix"/>
    <property type="match status" value="1"/>
</dbReference>
<comment type="similarity">
    <text evidence="2">Belongs to the Nudix hydrolase family.</text>
</comment>
<dbReference type="PROSITE" id="PS51462">
    <property type="entry name" value="NUDIX"/>
    <property type="match status" value="1"/>
</dbReference>
<dbReference type="KEGG" id="sus:Acid_7717"/>
<dbReference type="PANTHER" id="PTHR43736">
    <property type="entry name" value="ADP-RIBOSE PYROPHOSPHATASE"/>
    <property type="match status" value="1"/>
</dbReference>
<dbReference type="EMBL" id="CP000473">
    <property type="protein sequence ID" value="ABJ88616.1"/>
    <property type="molecule type" value="Genomic_DNA"/>
</dbReference>
<sequence length="149" mass="17038">MTPVDDRRYPKRPLVGVGALIFDRGRILMAQRGKEPLKGWWSLPGGALEIGESLDTAVRREVREETGLEIEPLGVFEIFERIMRDAEGTTEYHYVLIDYVCRITGGTLCAGDDVCRVEWVKPAGLKDLQITEGTLRVIEKAFRKRRRYK</sequence>
<reference evidence="4" key="1">
    <citation type="submission" date="2006-10" db="EMBL/GenBank/DDBJ databases">
        <title>Complete sequence of Solibacter usitatus Ellin6076.</title>
        <authorList>
            <consortium name="US DOE Joint Genome Institute"/>
            <person name="Copeland A."/>
            <person name="Lucas S."/>
            <person name="Lapidus A."/>
            <person name="Barry K."/>
            <person name="Detter J.C."/>
            <person name="Glavina del Rio T."/>
            <person name="Hammon N."/>
            <person name="Israni S."/>
            <person name="Dalin E."/>
            <person name="Tice H."/>
            <person name="Pitluck S."/>
            <person name="Thompson L.S."/>
            <person name="Brettin T."/>
            <person name="Bruce D."/>
            <person name="Han C."/>
            <person name="Tapia R."/>
            <person name="Gilna P."/>
            <person name="Schmutz J."/>
            <person name="Larimer F."/>
            <person name="Land M."/>
            <person name="Hauser L."/>
            <person name="Kyrpides N."/>
            <person name="Mikhailova N."/>
            <person name="Janssen P.H."/>
            <person name="Kuske C.R."/>
            <person name="Richardson P."/>
        </authorList>
    </citation>
    <scope>NUCLEOTIDE SEQUENCE</scope>
    <source>
        <strain evidence="4">Ellin6076</strain>
    </source>
</reference>
<gene>
    <name evidence="4" type="ordered locus">Acid_7717</name>
</gene>
<evidence type="ECO:0000256" key="1">
    <source>
        <dbReference type="ARBA" id="ARBA00022801"/>
    </source>
</evidence>
<keyword evidence="1 2" id="KW-0378">Hydrolase</keyword>
<dbReference type="STRING" id="234267.Acid_7717"/>
<dbReference type="FunCoup" id="Q01P04">
    <property type="interactions" value="11"/>
</dbReference>
<dbReference type="PROSITE" id="PS00893">
    <property type="entry name" value="NUDIX_BOX"/>
    <property type="match status" value="1"/>
</dbReference>
<feature type="domain" description="Nudix hydrolase" evidence="3">
    <location>
        <begin position="10"/>
        <end position="143"/>
    </location>
</feature>